<accession>A0A6J7AGW9</accession>
<dbReference type="Pfam" id="PF06103">
    <property type="entry name" value="DUF948"/>
    <property type="match status" value="1"/>
</dbReference>
<evidence type="ECO:0000313" key="4">
    <source>
        <dbReference type="EMBL" id="CAB4843115.1"/>
    </source>
</evidence>
<dbReference type="InterPro" id="IPR009293">
    <property type="entry name" value="UPF0478"/>
</dbReference>
<evidence type="ECO:0000313" key="5">
    <source>
        <dbReference type="EMBL" id="CAB4926649.1"/>
    </source>
</evidence>
<evidence type="ECO:0000313" key="7">
    <source>
        <dbReference type="EMBL" id="CAB5054981.1"/>
    </source>
</evidence>
<organism evidence="3">
    <name type="scientific">freshwater metagenome</name>
    <dbReference type="NCBI Taxonomy" id="449393"/>
    <lineage>
        <taxon>unclassified sequences</taxon>
        <taxon>metagenomes</taxon>
        <taxon>ecological metagenomes</taxon>
    </lineage>
</organism>
<dbReference type="EMBL" id="CAEZZR010000074">
    <property type="protein sequence ID" value="CAB4776385.1"/>
    <property type="molecule type" value="Genomic_DNA"/>
</dbReference>
<keyword evidence="1" id="KW-0472">Membrane</keyword>
<evidence type="ECO:0000313" key="8">
    <source>
        <dbReference type="EMBL" id="CAB5075522.1"/>
    </source>
</evidence>
<evidence type="ECO:0000313" key="3">
    <source>
        <dbReference type="EMBL" id="CAB4832226.1"/>
    </source>
</evidence>
<sequence length="120" mass="12567">MGPGGIATIIAASSLLVIAIAISYAVVRFGRLIDEAKVSLKTMTDDASPLIEEVTTTVTLVNGPLRSLNRITKNAEEVTAKATDVASSFLDKGGPAVKALGMILSAAQMKKSHSRKKRAE</sequence>
<dbReference type="EMBL" id="CAFBMY010000087">
    <property type="protein sequence ID" value="CAB4926649.1"/>
    <property type="molecule type" value="Genomic_DNA"/>
</dbReference>
<protein>
    <submittedName>
        <fullName evidence="3">Unannotated protein</fullName>
    </submittedName>
</protein>
<dbReference type="AlphaFoldDB" id="A0A6J7AGW9"/>
<evidence type="ECO:0000256" key="1">
    <source>
        <dbReference type="SAM" id="Phobius"/>
    </source>
</evidence>
<dbReference type="EMBL" id="CAFBOJ010000164">
    <property type="protein sequence ID" value="CAB4989429.1"/>
    <property type="molecule type" value="Genomic_DNA"/>
</dbReference>
<gene>
    <name evidence="2" type="ORF">UFOPK2907_00858</name>
    <name evidence="3" type="ORF">UFOPK3197_01029</name>
    <name evidence="4" type="ORF">UFOPK3241_00790</name>
    <name evidence="5" type="ORF">UFOPK3707_00640</name>
    <name evidence="6" type="ORF">UFOPK3937_01201</name>
    <name evidence="7" type="ORF">UFOPK4265_01024</name>
    <name evidence="8" type="ORF">UFOPK4401_00790</name>
</gene>
<proteinExistence type="predicted"/>
<dbReference type="EMBL" id="CAFABI010000131">
    <property type="protein sequence ID" value="CAB4832226.1"/>
    <property type="molecule type" value="Genomic_DNA"/>
</dbReference>
<feature type="transmembrane region" description="Helical" evidence="1">
    <location>
        <begin position="6"/>
        <end position="27"/>
    </location>
</feature>
<keyword evidence="1" id="KW-0812">Transmembrane</keyword>
<reference evidence="3" key="1">
    <citation type="submission" date="2020-05" db="EMBL/GenBank/DDBJ databases">
        <authorList>
            <person name="Chiriac C."/>
            <person name="Salcher M."/>
            <person name="Ghai R."/>
            <person name="Kavagutti S V."/>
        </authorList>
    </citation>
    <scope>NUCLEOTIDE SEQUENCE</scope>
</reference>
<dbReference type="EMBL" id="CAFBRB010000077">
    <property type="protein sequence ID" value="CAB5075522.1"/>
    <property type="molecule type" value="Genomic_DNA"/>
</dbReference>
<name>A0A6J7AGW9_9ZZZZ</name>
<keyword evidence="1" id="KW-1133">Transmembrane helix</keyword>
<evidence type="ECO:0000313" key="6">
    <source>
        <dbReference type="EMBL" id="CAB4989429.1"/>
    </source>
</evidence>
<dbReference type="EMBL" id="CAFAZX010000038">
    <property type="protein sequence ID" value="CAB4843115.1"/>
    <property type="molecule type" value="Genomic_DNA"/>
</dbReference>
<evidence type="ECO:0000313" key="2">
    <source>
        <dbReference type="EMBL" id="CAB4776385.1"/>
    </source>
</evidence>
<dbReference type="EMBL" id="CAFBQK010000140">
    <property type="protein sequence ID" value="CAB5054981.1"/>
    <property type="molecule type" value="Genomic_DNA"/>
</dbReference>